<dbReference type="PANTHER" id="PTHR33925:SF2">
    <property type="entry name" value="PLASTID DIVISION PROTEIN CDP1, CHLOROPLASTIC"/>
    <property type="match status" value="1"/>
</dbReference>
<feature type="compositionally biased region" description="Low complexity" evidence="1">
    <location>
        <begin position="72"/>
        <end position="85"/>
    </location>
</feature>
<dbReference type="Pfam" id="PF13355">
    <property type="entry name" value="ARC6-like_IMS"/>
    <property type="match status" value="1"/>
</dbReference>
<dbReference type="InterPro" id="IPR057137">
    <property type="entry name" value="CDP1-like_a_solenoid_2"/>
</dbReference>
<feature type="region of interest" description="Disordered" evidence="1">
    <location>
        <begin position="67"/>
        <end position="86"/>
    </location>
</feature>
<dbReference type="Proteomes" id="UP000230069">
    <property type="component" value="Unassembled WGS sequence"/>
</dbReference>
<sequence length="823" mass="91796">MALVPLTPSISSCCGCRLEDPKVARFKVVVSLPGKNYRVRDGLFPLEYRSRRRREFLAEVRGRMNVTDPQTSYSSSSSSSVESNSGQIRSGVEIPVSCYQIIGVSNQAEKDEIVKSVMNLKNAEVEEGYTMDAVVSRQEILMDVRDKLLFEPEYAGSTREKIPPKSSLRIPWSWVPGALCLLQEAGEEKLVLEIGQAALQHPDAKPYTHDVLLSMALAECAIAKNWFEKNKVSRGFEALARAQYLLKNKTSLANMPLLSQIEESLEELAPACTLERLDMPQTPENVEGRRGAIAALRELLSQGLDVEISCQVRDWPYFLSQALNKLMATEIIDLLPWDNIAVARKNKKSLESQNQRVVIDFSCFYKAMIAHIAVGFSNKQTNLIDKAKTICECLIASEGVDLKFEDALCSFLLGQGAEAKVIERLRELEVDSGPASRYFRPVNSEKEACNGSNVNPSVEKWLKDTVLGQFSDTRDCSPSLDKFFKGEKRTLGHTKQGLAIPKTFPSVSHWPSFVPPNRLGSEESLPHLNSTRHIGVAATQLAPPNIQSPLATPKTSGGSGTAQHSVQLKRKLGSHQKNFWESWSFSGYMVPQITLISVVGCFVFVTFKLLDVQIRQMRSLSHWNMIKPTGTTSTHAWTIDPSLDHNVGPARIGGSNIGRSFKNLLIAVNKKIKHLPNERTMLSSSPAVKKPMPVEEAEALVKQWQEIKAEALGPEHQVHILSEVLAAPMLVQWQALADSAKARSCFWRFVLLQLSVLRADILYDADGSEIAEIEALLEEAAELVDDSQAKNPNYYSTYKIQYVLKRQYDGSWRFCRWGIQTSI</sequence>
<proteinExistence type="predicted"/>
<dbReference type="Pfam" id="PF25515">
    <property type="entry name" value="Arm_PDR"/>
    <property type="match status" value="1"/>
</dbReference>
<evidence type="ECO:0000259" key="5">
    <source>
        <dbReference type="Pfam" id="PF25515"/>
    </source>
</evidence>
<dbReference type="Pfam" id="PF23468">
    <property type="entry name" value="ARC6"/>
    <property type="match status" value="1"/>
</dbReference>
<dbReference type="EMBL" id="KZ305052">
    <property type="protein sequence ID" value="PIA35428.1"/>
    <property type="molecule type" value="Genomic_DNA"/>
</dbReference>
<accession>A0A2G5CVY9</accession>
<dbReference type="AlphaFoldDB" id="A0A2G5CVY9"/>
<reference evidence="6 7" key="1">
    <citation type="submission" date="2017-09" db="EMBL/GenBank/DDBJ databases">
        <title>WGS assembly of Aquilegia coerulea Goldsmith.</title>
        <authorList>
            <person name="Hodges S."/>
            <person name="Kramer E."/>
            <person name="Nordborg M."/>
            <person name="Tomkins J."/>
            <person name="Borevitz J."/>
            <person name="Derieg N."/>
            <person name="Yan J."/>
            <person name="Mihaltcheva S."/>
            <person name="Hayes R.D."/>
            <person name="Rokhsar D."/>
        </authorList>
    </citation>
    <scope>NUCLEOTIDE SEQUENCE [LARGE SCALE GENOMIC DNA]</scope>
    <source>
        <strain evidence="7">cv. Goldsmith</strain>
    </source>
</reference>
<feature type="domain" description="Plastid division protein CDP1-like 1st alpha solenoid" evidence="5">
    <location>
        <begin position="169"/>
        <end position="315"/>
    </location>
</feature>
<name>A0A2G5CVY9_AQUCA</name>
<dbReference type="GO" id="GO:0010020">
    <property type="term" value="P:chloroplast fission"/>
    <property type="evidence" value="ECO:0007669"/>
    <property type="project" value="TreeGrafter"/>
</dbReference>
<dbReference type="STRING" id="218851.A0A2G5CVY9"/>
<evidence type="ECO:0000313" key="6">
    <source>
        <dbReference type="EMBL" id="PIA35428.1"/>
    </source>
</evidence>
<keyword evidence="2" id="KW-0472">Membrane</keyword>
<feature type="domain" description="Plastid division protein CDP1-like IMS" evidence="3">
    <location>
        <begin position="697"/>
        <end position="814"/>
    </location>
</feature>
<evidence type="ECO:0000259" key="4">
    <source>
        <dbReference type="Pfam" id="PF23468"/>
    </source>
</evidence>
<protein>
    <submittedName>
        <fullName evidence="6">Uncharacterized protein</fullName>
    </submittedName>
</protein>
<evidence type="ECO:0000313" key="7">
    <source>
        <dbReference type="Proteomes" id="UP000230069"/>
    </source>
</evidence>
<dbReference type="FunCoup" id="A0A2G5CVY9">
    <property type="interactions" value="1891"/>
</dbReference>
<evidence type="ECO:0000259" key="3">
    <source>
        <dbReference type="Pfam" id="PF13355"/>
    </source>
</evidence>
<organism evidence="6 7">
    <name type="scientific">Aquilegia coerulea</name>
    <name type="common">Rocky mountain columbine</name>
    <dbReference type="NCBI Taxonomy" id="218851"/>
    <lineage>
        <taxon>Eukaryota</taxon>
        <taxon>Viridiplantae</taxon>
        <taxon>Streptophyta</taxon>
        <taxon>Embryophyta</taxon>
        <taxon>Tracheophyta</taxon>
        <taxon>Spermatophyta</taxon>
        <taxon>Magnoliopsida</taxon>
        <taxon>Ranunculales</taxon>
        <taxon>Ranunculaceae</taxon>
        <taxon>Thalictroideae</taxon>
        <taxon>Aquilegia</taxon>
    </lineage>
</organism>
<dbReference type="InParanoid" id="A0A2G5CVY9"/>
<keyword evidence="7" id="KW-1185">Reference proteome</keyword>
<feature type="domain" description="Plastid division protein CDP1-like 2nd alpha solenoid" evidence="4">
    <location>
        <begin position="354"/>
        <end position="486"/>
    </location>
</feature>
<dbReference type="InterPro" id="IPR058032">
    <property type="entry name" value="CDP1-like_a_solenoid_1"/>
</dbReference>
<dbReference type="GO" id="GO:0009706">
    <property type="term" value="C:chloroplast inner membrane"/>
    <property type="evidence" value="ECO:0007669"/>
    <property type="project" value="TreeGrafter"/>
</dbReference>
<evidence type="ECO:0000256" key="2">
    <source>
        <dbReference type="SAM" id="Phobius"/>
    </source>
</evidence>
<evidence type="ECO:0000256" key="1">
    <source>
        <dbReference type="SAM" id="MobiDB-lite"/>
    </source>
</evidence>
<gene>
    <name evidence="6" type="ORF">AQUCO_03500062v1</name>
</gene>
<keyword evidence="2" id="KW-0812">Transmembrane</keyword>
<feature type="transmembrane region" description="Helical" evidence="2">
    <location>
        <begin position="588"/>
        <end position="610"/>
    </location>
</feature>
<keyword evidence="2" id="KW-1133">Transmembrane helix</keyword>
<dbReference type="InterPro" id="IPR025344">
    <property type="entry name" value="CDP1-like_IMS"/>
</dbReference>
<dbReference type="InterPro" id="IPR044685">
    <property type="entry name" value="CPD1-like"/>
</dbReference>
<dbReference type="OrthoDB" id="1708707at2759"/>
<dbReference type="PANTHER" id="PTHR33925">
    <property type="entry name" value="PLASTID DIVISION PROTEIN CDP1, CHLOROPLASTIC-RELATED"/>
    <property type="match status" value="1"/>
</dbReference>